<dbReference type="PANTHER" id="PTHR11999">
    <property type="entry name" value="GROUP II PYRIDOXAL-5-PHOSPHATE DECARBOXYLASE"/>
    <property type="match status" value="1"/>
</dbReference>
<dbReference type="RefSeq" id="WP_394822495.1">
    <property type="nucleotide sequence ID" value="NZ_CP089984.1"/>
</dbReference>
<dbReference type="Gene3D" id="3.90.1150.170">
    <property type="match status" value="1"/>
</dbReference>
<proteinExistence type="inferred from homology"/>
<comment type="similarity">
    <text evidence="2 6">Belongs to the group II decarboxylase family.</text>
</comment>
<keyword evidence="7" id="KW-0808">Transferase</keyword>
<name>A0ABZ2LPP5_9BACT</name>
<dbReference type="Gene3D" id="3.40.640.10">
    <property type="entry name" value="Type I PLP-dependent aspartate aminotransferase-like (Major domain)"/>
    <property type="match status" value="1"/>
</dbReference>
<sequence length="469" mass="49447">MSSTDTEALLRETLDHALAYLRSSAERPVGVPCDVESLRARLAMPLSEHPMDAQNVVADLVSRATPGLVSSVGPRYFGFVVGGSLPAALAAEWLTAAWDQNAALYKLSPAAMVVEEVVSGWLTEIFGLPSTASVGFVSGCQMASFTGLCAARGEVLRRAGWDLEERGLAGAPPLTVVLGEEAHATIYTALRMLGIGRRQIVTVAADAQGRMRADALAKALGGVSGPLVVCAQLGNVNTGAFDPCEDIAELTHEHGGWLHVDGAFGLWAAASPALRHLVRGAARADSWAVDGHKWLNVPYDSAYAIVADPRAHRAAVANTAAAYLVPGDRGERDAQDWVPESSRRARGFAVYAALRALGRSGLAELVERTCGLARRMAERLAGAPGVAVLNEVVLNQVLVRFAPRGGDGGGDADAFTREVIARVQRDGTCWVGPTVWKGQAAMRISVANWSTSEADADRSVDAILRAARS</sequence>
<evidence type="ECO:0000256" key="2">
    <source>
        <dbReference type="ARBA" id="ARBA00009533"/>
    </source>
</evidence>
<keyword evidence="7" id="KW-0032">Aminotransferase</keyword>
<dbReference type="Gene3D" id="3.90.1150.10">
    <property type="entry name" value="Aspartate Aminotransferase, domain 1"/>
    <property type="match status" value="1"/>
</dbReference>
<keyword evidence="8" id="KW-1185">Reference proteome</keyword>
<dbReference type="InterPro" id="IPR015424">
    <property type="entry name" value="PyrdxlP-dep_Trfase"/>
</dbReference>
<dbReference type="GO" id="GO:0008483">
    <property type="term" value="F:transaminase activity"/>
    <property type="evidence" value="ECO:0007669"/>
    <property type="project" value="UniProtKB-KW"/>
</dbReference>
<evidence type="ECO:0000313" key="8">
    <source>
        <dbReference type="Proteomes" id="UP001370348"/>
    </source>
</evidence>
<keyword evidence="4 6" id="KW-0663">Pyridoxal phosphate</keyword>
<protein>
    <submittedName>
        <fullName evidence="7">Aminotransferase class V-fold PLP-dependent enzyme</fullName>
    </submittedName>
</protein>
<dbReference type="InterPro" id="IPR015422">
    <property type="entry name" value="PyrdxlP-dep_Trfase_small"/>
</dbReference>
<evidence type="ECO:0000256" key="6">
    <source>
        <dbReference type="RuleBase" id="RU000382"/>
    </source>
</evidence>
<gene>
    <name evidence="7" type="ORF">LZC94_34115</name>
</gene>
<dbReference type="SUPFAM" id="SSF53383">
    <property type="entry name" value="PLP-dependent transferases"/>
    <property type="match status" value="1"/>
</dbReference>
<dbReference type="Pfam" id="PF00282">
    <property type="entry name" value="Pyridoxal_deC"/>
    <property type="match status" value="1"/>
</dbReference>
<dbReference type="PANTHER" id="PTHR11999:SF70">
    <property type="entry name" value="MIP05841P"/>
    <property type="match status" value="1"/>
</dbReference>
<dbReference type="Proteomes" id="UP001370348">
    <property type="component" value="Chromosome"/>
</dbReference>
<organism evidence="7 8">
    <name type="scientific">Pendulispora albinea</name>
    <dbReference type="NCBI Taxonomy" id="2741071"/>
    <lineage>
        <taxon>Bacteria</taxon>
        <taxon>Pseudomonadati</taxon>
        <taxon>Myxococcota</taxon>
        <taxon>Myxococcia</taxon>
        <taxon>Myxococcales</taxon>
        <taxon>Sorangiineae</taxon>
        <taxon>Pendulisporaceae</taxon>
        <taxon>Pendulispora</taxon>
    </lineage>
</organism>
<evidence type="ECO:0000256" key="4">
    <source>
        <dbReference type="ARBA" id="ARBA00022898"/>
    </source>
</evidence>
<dbReference type="InterPro" id="IPR002129">
    <property type="entry name" value="PyrdxlP-dep_de-COase"/>
</dbReference>
<evidence type="ECO:0000313" key="7">
    <source>
        <dbReference type="EMBL" id="WXB12876.1"/>
    </source>
</evidence>
<keyword evidence="3" id="KW-0210">Decarboxylase</keyword>
<dbReference type="InterPro" id="IPR015421">
    <property type="entry name" value="PyrdxlP-dep_Trfase_major"/>
</dbReference>
<comment type="cofactor">
    <cofactor evidence="1 6">
        <name>pyridoxal 5'-phosphate</name>
        <dbReference type="ChEBI" id="CHEBI:597326"/>
    </cofactor>
</comment>
<keyword evidence="5 6" id="KW-0456">Lyase</keyword>
<dbReference type="EMBL" id="CP089984">
    <property type="protein sequence ID" value="WXB12876.1"/>
    <property type="molecule type" value="Genomic_DNA"/>
</dbReference>
<dbReference type="InterPro" id="IPR010977">
    <property type="entry name" value="Aromatic_deC"/>
</dbReference>
<evidence type="ECO:0000256" key="3">
    <source>
        <dbReference type="ARBA" id="ARBA00022793"/>
    </source>
</evidence>
<reference evidence="7 8" key="1">
    <citation type="submission" date="2021-12" db="EMBL/GenBank/DDBJ databases">
        <title>Discovery of the Pendulisporaceae a myxobacterial family with distinct sporulation behavior and unique specialized metabolism.</title>
        <authorList>
            <person name="Garcia R."/>
            <person name="Popoff A."/>
            <person name="Bader C.D."/>
            <person name="Loehr J."/>
            <person name="Walesch S."/>
            <person name="Walt C."/>
            <person name="Boldt J."/>
            <person name="Bunk B."/>
            <person name="Haeckl F.J.F.P.J."/>
            <person name="Gunesch A.P."/>
            <person name="Birkelbach J."/>
            <person name="Nuebel U."/>
            <person name="Pietschmann T."/>
            <person name="Bach T."/>
            <person name="Mueller R."/>
        </authorList>
    </citation>
    <scope>NUCLEOTIDE SEQUENCE [LARGE SCALE GENOMIC DNA]</scope>
    <source>
        <strain evidence="7 8">MSr11954</strain>
    </source>
</reference>
<evidence type="ECO:0000256" key="1">
    <source>
        <dbReference type="ARBA" id="ARBA00001933"/>
    </source>
</evidence>
<evidence type="ECO:0000256" key="5">
    <source>
        <dbReference type="ARBA" id="ARBA00023239"/>
    </source>
</evidence>
<accession>A0ABZ2LPP5</accession>